<dbReference type="AlphaFoldDB" id="A0A1G6I3T7"/>
<gene>
    <name evidence="2" type="ORF">SAMN05421872_10143</name>
</gene>
<dbReference type="RefSeq" id="WP_090849567.1">
    <property type="nucleotide sequence ID" value="NZ_FMZM01000001.1"/>
</dbReference>
<proteinExistence type="predicted"/>
<evidence type="ECO:0000313" key="3">
    <source>
        <dbReference type="Proteomes" id="UP000199034"/>
    </source>
</evidence>
<dbReference type="STRING" id="1045774.SAMN05421872_10143"/>
<accession>A0A1G6I3T7</accession>
<keyword evidence="3" id="KW-1185">Reference proteome</keyword>
<dbReference type="PANTHER" id="PTHR43777">
    <property type="entry name" value="MOLYBDENUM COFACTOR CYTIDYLYLTRANSFERASE"/>
    <property type="match status" value="1"/>
</dbReference>
<evidence type="ECO:0000313" key="2">
    <source>
        <dbReference type="EMBL" id="SDC01068.1"/>
    </source>
</evidence>
<dbReference type="GO" id="GO:0016779">
    <property type="term" value="F:nucleotidyltransferase activity"/>
    <property type="evidence" value="ECO:0007669"/>
    <property type="project" value="UniProtKB-ARBA"/>
</dbReference>
<dbReference type="EMBL" id="FMZM01000001">
    <property type="protein sequence ID" value="SDC01068.1"/>
    <property type="molecule type" value="Genomic_DNA"/>
</dbReference>
<name>A0A1G6I3T7_9ACTN</name>
<reference evidence="2 3" key="1">
    <citation type="submission" date="2016-10" db="EMBL/GenBank/DDBJ databases">
        <authorList>
            <person name="de Groot N.N."/>
        </authorList>
    </citation>
    <scope>NUCLEOTIDE SEQUENCE [LARGE SCALE GENOMIC DNA]</scope>
    <source>
        <strain evidence="2 3">CGMCC 4.6858</strain>
    </source>
</reference>
<protein>
    <submittedName>
        <fullName evidence="2">Nicotine blue oxidoreductase</fullName>
    </submittedName>
</protein>
<dbReference type="Proteomes" id="UP000199034">
    <property type="component" value="Unassembled WGS sequence"/>
</dbReference>
<dbReference type="CDD" id="cd04182">
    <property type="entry name" value="GT_2_like_f"/>
    <property type="match status" value="1"/>
</dbReference>
<dbReference type="SUPFAM" id="SSF53448">
    <property type="entry name" value="Nucleotide-diphospho-sugar transferases"/>
    <property type="match status" value="1"/>
</dbReference>
<feature type="domain" description="MobA-like NTP transferase" evidence="1">
    <location>
        <begin position="8"/>
        <end position="173"/>
    </location>
</feature>
<dbReference type="OrthoDB" id="4427994at2"/>
<sequence>MSTPAVHGLLLAAGAGTRMGRPKALVVDTSDDGAGEAWLARSVDVLHAGGCAEVTVVLGAVVDEAVALLDGRGADVVVAHDWAEGMSSSLRAGLTSLSGSADAALVHLVDLPDVTADVVARVLASATGPTTLARASYDGVPGHPVLLGRDHWAPVVATATGDHGARDHLRAHDVTLVECGDLATGRDVDYA</sequence>
<dbReference type="InterPro" id="IPR029044">
    <property type="entry name" value="Nucleotide-diphossugar_trans"/>
</dbReference>
<evidence type="ECO:0000259" key="1">
    <source>
        <dbReference type="Pfam" id="PF12804"/>
    </source>
</evidence>
<dbReference type="Gene3D" id="3.90.550.10">
    <property type="entry name" value="Spore Coat Polysaccharide Biosynthesis Protein SpsA, Chain A"/>
    <property type="match status" value="1"/>
</dbReference>
<dbReference type="InterPro" id="IPR025877">
    <property type="entry name" value="MobA-like_NTP_Trfase"/>
</dbReference>
<dbReference type="Pfam" id="PF12804">
    <property type="entry name" value="NTP_transf_3"/>
    <property type="match status" value="1"/>
</dbReference>
<dbReference type="PANTHER" id="PTHR43777:SF1">
    <property type="entry name" value="MOLYBDENUM COFACTOR CYTIDYLYLTRANSFERASE"/>
    <property type="match status" value="1"/>
</dbReference>
<organism evidence="2 3">
    <name type="scientific">Nocardioides lianchengensis</name>
    <dbReference type="NCBI Taxonomy" id="1045774"/>
    <lineage>
        <taxon>Bacteria</taxon>
        <taxon>Bacillati</taxon>
        <taxon>Actinomycetota</taxon>
        <taxon>Actinomycetes</taxon>
        <taxon>Propionibacteriales</taxon>
        <taxon>Nocardioidaceae</taxon>
        <taxon>Nocardioides</taxon>
    </lineage>
</organism>